<keyword evidence="2" id="KW-1185">Reference proteome</keyword>
<name>A0A1I7U9T9_9PELO</name>
<dbReference type="Proteomes" id="UP000095282">
    <property type="component" value="Unplaced"/>
</dbReference>
<reference evidence="3" key="1">
    <citation type="submission" date="2016-11" db="UniProtKB">
        <authorList>
            <consortium name="WormBaseParasite"/>
        </authorList>
    </citation>
    <scope>IDENTIFICATION</scope>
</reference>
<dbReference type="Gene3D" id="3.30.160.60">
    <property type="entry name" value="Classic Zinc Finger"/>
    <property type="match status" value="1"/>
</dbReference>
<dbReference type="STRING" id="1561998.A0A1I7U9T9"/>
<organism evidence="2 3">
    <name type="scientific">Caenorhabditis tropicalis</name>
    <dbReference type="NCBI Taxonomy" id="1561998"/>
    <lineage>
        <taxon>Eukaryota</taxon>
        <taxon>Metazoa</taxon>
        <taxon>Ecdysozoa</taxon>
        <taxon>Nematoda</taxon>
        <taxon>Chromadorea</taxon>
        <taxon>Rhabditida</taxon>
        <taxon>Rhabditina</taxon>
        <taxon>Rhabditomorpha</taxon>
        <taxon>Rhabditoidea</taxon>
        <taxon>Rhabditidae</taxon>
        <taxon>Peloderinae</taxon>
        <taxon>Caenorhabditis</taxon>
    </lineage>
</organism>
<sequence>MDPKFLVIEIDSKEQAIQLVQVMLDKGFARLMLLDDLSKHPTLVRNQNECRDNACSPFIFGEEEQSFPIEEKYLYPNICQESSSMVSSNGIKQEAPPVLIIEDDEAGEEEEEEELLLTSTSRRPTKRRYNHQEEDQEYREQLMHMLNAEPEIVPIGVNSMNDESSRSEQSGKKSKNGDYHECRLCGVRVKTPRSGRWNLQMHVIALHCVGRQYRCKKCDYLDYRKSTMRKHTVTQHGSDIPPHNITNDIMKREWHEAMIKCFPEFAHRTGFLS</sequence>
<evidence type="ECO:0000256" key="1">
    <source>
        <dbReference type="SAM" id="MobiDB-lite"/>
    </source>
</evidence>
<proteinExistence type="predicted"/>
<dbReference type="WBParaSite" id="Csp11.Scaffold629.g16318.t1">
    <property type="protein sequence ID" value="Csp11.Scaffold629.g16318.t1"/>
    <property type="gene ID" value="Csp11.Scaffold629.g16318"/>
</dbReference>
<dbReference type="eggNOG" id="ENOG502TGQ5">
    <property type="taxonomic scope" value="Eukaryota"/>
</dbReference>
<accession>A0A1I7U9T9</accession>
<feature type="compositionally biased region" description="Basic and acidic residues" evidence="1">
    <location>
        <begin position="163"/>
        <end position="177"/>
    </location>
</feature>
<protein>
    <submittedName>
        <fullName evidence="3">C2H2-type domain-containing protein</fullName>
    </submittedName>
</protein>
<evidence type="ECO:0000313" key="2">
    <source>
        <dbReference type="Proteomes" id="UP000095282"/>
    </source>
</evidence>
<dbReference type="AlphaFoldDB" id="A0A1I7U9T9"/>
<feature type="region of interest" description="Disordered" evidence="1">
    <location>
        <begin position="157"/>
        <end position="177"/>
    </location>
</feature>
<evidence type="ECO:0000313" key="3">
    <source>
        <dbReference type="WBParaSite" id="Csp11.Scaffold629.g16318.t1"/>
    </source>
</evidence>